<comment type="catalytic activity">
    <reaction evidence="1">
        <text>ATP + protein L-histidine = ADP + protein N-phospho-L-histidine.</text>
        <dbReference type="EC" id="2.7.13.3"/>
    </reaction>
</comment>
<dbReference type="SUPFAM" id="SSF47384">
    <property type="entry name" value="Homodimeric domain of signal transducing histidine kinase"/>
    <property type="match status" value="1"/>
</dbReference>
<evidence type="ECO:0000256" key="4">
    <source>
        <dbReference type="ARBA" id="ARBA00022553"/>
    </source>
</evidence>
<gene>
    <name evidence="10" type="ORF">QLQ12_36725</name>
</gene>
<dbReference type="InterPro" id="IPR035965">
    <property type="entry name" value="PAS-like_dom_sf"/>
</dbReference>
<evidence type="ECO:0000256" key="1">
    <source>
        <dbReference type="ARBA" id="ARBA00000085"/>
    </source>
</evidence>
<reference evidence="10 11" key="1">
    <citation type="submission" date="2023-05" db="EMBL/GenBank/DDBJ databases">
        <title>Actinoplanes sp. NEAU-A12 genome sequencing.</title>
        <authorList>
            <person name="Wang Z.-S."/>
        </authorList>
    </citation>
    <scope>NUCLEOTIDE SEQUENCE [LARGE SCALE GENOMIC DNA]</scope>
    <source>
        <strain evidence="10 11">NEAU-A12</strain>
    </source>
</reference>
<dbReference type="InterPro" id="IPR004358">
    <property type="entry name" value="Sig_transdc_His_kin-like_C"/>
</dbReference>
<dbReference type="EMBL" id="JASCTH010000030">
    <property type="protein sequence ID" value="MDI6104151.1"/>
    <property type="molecule type" value="Genomic_DNA"/>
</dbReference>
<sequence>MTPVVCDHRVLHDPQAVLEAALEAYVAIDSADRVLGWNTAAEALFGYSHAQACGRAVADLIIPERYREQHRAGLARTAAGEPGRVLGNRLQLAAVHRDGHEFPIEMTLTITTTPDGPVFHAFAYDVSARVRAARFTGVEAAVSRGLAEASSSDAASARVTEALGRHMGWPVVELWLTDLDRQLLVCTARYAEPGRLLAGFAVDELDYGIGLPGRVYLQRRSAWVPDLAADATLVRSRAAAAIGLHVAVGVPVWAGGRILGALCVFGDRAEEPEDTLLGLLSGVAAHVGQYLERRRTEELAIELARTKDEFLAMVTHELRNPLTAITATATVLSDEADALTPPDLRHYLGIINRNALRLTVMAEDLLDLSRLESGHMAIHPTDCDLTEVVNAAIQDLTEAAVDKNLTVTVTIPPRLPLHADPDRLRQVADNLLSNAIKYTPAGGTITVTADTRSEPDSNGKQIVWSIADTGIGIPAADRPRLFRRFYRASSALDRRIPGTGLGLVIVRTILERHHGTITLADHQGPGTTFVIELPTEPLEQSTPPRHPQDPYP</sequence>
<evidence type="ECO:0000313" key="10">
    <source>
        <dbReference type="EMBL" id="MDI6104151.1"/>
    </source>
</evidence>
<dbReference type="InterPro" id="IPR003594">
    <property type="entry name" value="HATPase_dom"/>
</dbReference>
<dbReference type="CDD" id="cd00082">
    <property type="entry name" value="HisKA"/>
    <property type="match status" value="1"/>
</dbReference>
<dbReference type="InterPro" id="IPR013767">
    <property type="entry name" value="PAS_fold"/>
</dbReference>
<dbReference type="NCBIfam" id="TIGR00229">
    <property type="entry name" value="sensory_box"/>
    <property type="match status" value="1"/>
</dbReference>
<evidence type="ECO:0000313" key="11">
    <source>
        <dbReference type="Proteomes" id="UP001241758"/>
    </source>
</evidence>
<evidence type="ECO:0000256" key="3">
    <source>
        <dbReference type="ARBA" id="ARBA00012438"/>
    </source>
</evidence>
<proteinExistence type="predicted"/>
<dbReference type="SMART" id="SM00091">
    <property type="entry name" value="PAS"/>
    <property type="match status" value="1"/>
</dbReference>
<dbReference type="SMART" id="SM00388">
    <property type="entry name" value="HisKA"/>
    <property type="match status" value="1"/>
</dbReference>
<dbReference type="PANTHER" id="PTHR43047:SF72">
    <property type="entry name" value="OSMOSENSING HISTIDINE PROTEIN KINASE SLN1"/>
    <property type="match status" value="1"/>
</dbReference>
<dbReference type="InterPro" id="IPR036890">
    <property type="entry name" value="HATPase_C_sf"/>
</dbReference>
<dbReference type="SMART" id="SM00065">
    <property type="entry name" value="GAF"/>
    <property type="match status" value="1"/>
</dbReference>
<evidence type="ECO:0000256" key="2">
    <source>
        <dbReference type="ARBA" id="ARBA00004236"/>
    </source>
</evidence>
<name>A0ABT6WX03_9ACTN</name>
<feature type="domain" description="PAS" evidence="9">
    <location>
        <begin position="17"/>
        <end position="81"/>
    </location>
</feature>
<dbReference type="InterPro" id="IPR005467">
    <property type="entry name" value="His_kinase_dom"/>
</dbReference>
<dbReference type="Pfam" id="PF00512">
    <property type="entry name" value="HisKA"/>
    <property type="match status" value="1"/>
</dbReference>
<feature type="domain" description="Histidine kinase" evidence="8">
    <location>
        <begin position="313"/>
        <end position="537"/>
    </location>
</feature>
<dbReference type="PROSITE" id="PS50109">
    <property type="entry name" value="HIS_KIN"/>
    <property type="match status" value="1"/>
</dbReference>
<dbReference type="InterPro" id="IPR003018">
    <property type="entry name" value="GAF"/>
</dbReference>
<evidence type="ECO:0000259" key="8">
    <source>
        <dbReference type="PROSITE" id="PS50109"/>
    </source>
</evidence>
<dbReference type="InterPro" id="IPR003661">
    <property type="entry name" value="HisK_dim/P_dom"/>
</dbReference>
<dbReference type="Pfam" id="PF00989">
    <property type="entry name" value="PAS"/>
    <property type="match status" value="1"/>
</dbReference>
<dbReference type="SUPFAM" id="SSF55781">
    <property type="entry name" value="GAF domain-like"/>
    <property type="match status" value="1"/>
</dbReference>
<evidence type="ECO:0000256" key="5">
    <source>
        <dbReference type="ARBA" id="ARBA00022679"/>
    </source>
</evidence>
<dbReference type="PROSITE" id="PS50112">
    <property type="entry name" value="PAS"/>
    <property type="match status" value="1"/>
</dbReference>
<evidence type="ECO:0000259" key="9">
    <source>
        <dbReference type="PROSITE" id="PS50112"/>
    </source>
</evidence>
<dbReference type="InterPro" id="IPR029016">
    <property type="entry name" value="GAF-like_dom_sf"/>
</dbReference>
<dbReference type="GO" id="GO:0004673">
    <property type="term" value="F:protein histidine kinase activity"/>
    <property type="evidence" value="ECO:0007669"/>
    <property type="project" value="UniProtKB-EC"/>
</dbReference>
<dbReference type="Gene3D" id="3.30.450.20">
    <property type="entry name" value="PAS domain"/>
    <property type="match status" value="1"/>
</dbReference>
<keyword evidence="7" id="KW-0902">Two-component regulatory system</keyword>
<keyword evidence="6 10" id="KW-0418">Kinase</keyword>
<keyword evidence="4" id="KW-0597">Phosphoprotein</keyword>
<organism evidence="10 11">
    <name type="scientific">Actinoplanes sandaracinus</name>
    <dbReference type="NCBI Taxonomy" id="3045177"/>
    <lineage>
        <taxon>Bacteria</taxon>
        <taxon>Bacillati</taxon>
        <taxon>Actinomycetota</taxon>
        <taxon>Actinomycetes</taxon>
        <taxon>Micromonosporales</taxon>
        <taxon>Micromonosporaceae</taxon>
        <taxon>Actinoplanes</taxon>
    </lineage>
</organism>
<dbReference type="InterPro" id="IPR000014">
    <property type="entry name" value="PAS"/>
</dbReference>
<dbReference type="PANTHER" id="PTHR43047">
    <property type="entry name" value="TWO-COMPONENT HISTIDINE PROTEIN KINASE"/>
    <property type="match status" value="1"/>
</dbReference>
<comment type="caution">
    <text evidence="10">The sequence shown here is derived from an EMBL/GenBank/DDBJ whole genome shotgun (WGS) entry which is preliminary data.</text>
</comment>
<dbReference type="EC" id="2.7.13.3" evidence="3"/>
<dbReference type="Gene3D" id="1.10.287.130">
    <property type="match status" value="1"/>
</dbReference>
<dbReference type="SUPFAM" id="SSF55785">
    <property type="entry name" value="PYP-like sensor domain (PAS domain)"/>
    <property type="match status" value="1"/>
</dbReference>
<dbReference type="SUPFAM" id="SSF55874">
    <property type="entry name" value="ATPase domain of HSP90 chaperone/DNA topoisomerase II/histidine kinase"/>
    <property type="match status" value="1"/>
</dbReference>
<dbReference type="Gene3D" id="3.30.565.10">
    <property type="entry name" value="Histidine kinase-like ATPase, C-terminal domain"/>
    <property type="match status" value="1"/>
</dbReference>
<dbReference type="InterPro" id="IPR036097">
    <property type="entry name" value="HisK_dim/P_sf"/>
</dbReference>
<dbReference type="PRINTS" id="PR00344">
    <property type="entry name" value="BCTRLSENSOR"/>
</dbReference>
<dbReference type="Gene3D" id="3.30.450.40">
    <property type="match status" value="1"/>
</dbReference>
<dbReference type="Proteomes" id="UP001241758">
    <property type="component" value="Unassembled WGS sequence"/>
</dbReference>
<protein>
    <recommendedName>
        <fullName evidence="3">histidine kinase</fullName>
        <ecNumber evidence="3">2.7.13.3</ecNumber>
    </recommendedName>
</protein>
<dbReference type="SMART" id="SM00387">
    <property type="entry name" value="HATPase_c"/>
    <property type="match status" value="1"/>
</dbReference>
<evidence type="ECO:0000256" key="6">
    <source>
        <dbReference type="ARBA" id="ARBA00022777"/>
    </source>
</evidence>
<keyword evidence="5 10" id="KW-0808">Transferase</keyword>
<dbReference type="CDD" id="cd00130">
    <property type="entry name" value="PAS"/>
    <property type="match status" value="1"/>
</dbReference>
<dbReference type="RefSeq" id="WP_282765465.1">
    <property type="nucleotide sequence ID" value="NZ_JASCTH010000030.1"/>
</dbReference>
<evidence type="ECO:0000256" key="7">
    <source>
        <dbReference type="ARBA" id="ARBA00023012"/>
    </source>
</evidence>
<keyword evidence="11" id="KW-1185">Reference proteome</keyword>
<dbReference type="Pfam" id="PF13185">
    <property type="entry name" value="GAF_2"/>
    <property type="match status" value="1"/>
</dbReference>
<dbReference type="Pfam" id="PF02518">
    <property type="entry name" value="HATPase_c"/>
    <property type="match status" value="1"/>
</dbReference>
<comment type="subcellular location">
    <subcellularLocation>
        <location evidence="2">Cell membrane</location>
    </subcellularLocation>
</comment>
<accession>A0ABT6WX03</accession>
<dbReference type="CDD" id="cd00075">
    <property type="entry name" value="HATPase"/>
    <property type="match status" value="1"/>
</dbReference>